<dbReference type="Pfam" id="PF05699">
    <property type="entry name" value="Dimer_Tnp_hAT"/>
    <property type="match status" value="1"/>
</dbReference>
<feature type="compositionally biased region" description="Polar residues" evidence="6">
    <location>
        <begin position="77"/>
        <end position="102"/>
    </location>
</feature>
<sequence length="1186" mass="131318">MAEDTSSASAGYSLRAAEQRHRPARYTDSPADNDPSVSTSTPASTADKAAPIVAAAASAARAGSPITPPRPIPSHPQASLSVKPTSAPASTYLRISSSSSPDPENKTPPSAQPPRAAPPPTTIPASPSSETSQPSSKPATSNHAPTKPATRPKARPLDKSQSTSKKRFQPDRDTDFFRRRAVTRDLEGTERSSEEEVIPSPPRAASSSSKKRSKSSIIIPPNPSIPSPFANSKGKAKEIPARAPADIPQEEDEADEPEEEPEEDFVDDSGDEYRDKNHTEDDDSSVIELGSGDEAAPSKATSSTKPTRKQPSTKPVKKAASKKIPVTPQPPKAKSKARSVSVSPTKSSPSKRRHEAVEISPEAALKRAVAAWQKAHREAEAKNIAKSKGEPYAGSSKSVSEAYLLFAKPELRPHPKKSGTQAVAFDCLCCAPPNTYTAFRLLNDSSTSLLSSHSTSKKSRQWLIDSYKSALDQDQKPEGDDISKFFVKATPYPAPQTIDTMDAMRARQISAAWVSEEARPMSIVGDKWFKEWLTPHRQSLVPDRRTVSDDVSEVHKAMQKHIIERLASIEGTIHLALDIWTSNNGHSFLGIIGCWQTEGSVQRHVLEMIAFPERHTAANIAKVVKQVVTRYQIQDRVWFIAADNASTNTTMMDILGKDQDLPRFTGRGSQVRCIAHVLNLISKAILRPFSKDIRAAKKDEPELDGDWVSDDEDLIEDSDVTEDEADNDKDTEAMEDENAAEDDDLAVSSSLHPSTTANAEDERLIRSAIEQHKNDWSTDAAPSSSPEDITASSGEVGLQIKQLAWFARKLRYNTRQRRSFQRTCSNYSLPKPYTLIRDVATRWNSTFDMIKRAVTLWDGIIAWQESNPHLIPAKFRLKRANQSGFTMLLHLLKPLTKATAKFSKKQSPTIGDVLGMFESLDSHYRKFETRSDIGEVWREAARRAGSVCAQYYGLADASDAYYLAVILHPNLRTTFMRAMKWEDSWIDKAVEVLRTTYEASYRMERDATQPEPQSSADKEDADTQEMDYMEEQLNRIAEAHKAETAPPDPVEEWISGYIAASGGKNLDPLAWWWAEHRRGNERLGLTRLALDVFSCPATSVDVERLFSKAGQHITPLRHRLKALKLQQLVTVGAWFREDWVPENLLKEYKAGKKAAKQKRTRTEGSNEAPAKKKPRVEGQETVMATE</sequence>
<feature type="compositionally biased region" description="Low complexity" evidence="6">
    <location>
        <begin position="35"/>
        <end position="65"/>
    </location>
</feature>
<feature type="compositionally biased region" description="Pro residues" evidence="6">
    <location>
        <begin position="110"/>
        <end position="122"/>
    </location>
</feature>
<dbReference type="InterPro" id="IPR012337">
    <property type="entry name" value="RNaseH-like_sf"/>
</dbReference>
<dbReference type="AlphaFoldDB" id="A0A8T8SGD4"/>
<dbReference type="EMBL" id="LWDF02001348">
    <property type="protein sequence ID" value="KAE8239074.1"/>
    <property type="molecule type" value="Genomic_DNA"/>
</dbReference>
<feature type="region of interest" description="Disordered" evidence="6">
    <location>
        <begin position="1"/>
        <end position="359"/>
    </location>
</feature>
<keyword evidence="3" id="KW-0863">Zinc-finger</keyword>
<dbReference type="GO" id="GO:0005634">
    <property type="term" value="C:nucleus"/>
    <property type="evidence" value="ECO:0007669"/>
    <property type="project" value="UniProtKB-SubCell"/>
</dbReference>
<proteinExistence type="predicted"/>
<dbReference type="Proteomes" id="UP000077521">
    <property type="component" value="Unassembled WGS sequence"/>
</dbReference>
<evidence type="ECO:0000256" key="1">
    <source>
        <dbReference type="ARBA" id="ARBA00004123"/>
    </source>
</evidence>
<accession>A0A8T8SGD4</accession>
<evidence type="ECO:0000259" key="7">
    <source>
        <dbReference type="Pfam" id="PF05699"/>
    </source>
</evidence>
<feature type="compositionally biased region" description="Polar residues" evidence="6">
    <location>
        <begin position="747"/>
        <end position="758"/>
    </location>
</feature>
<evidence type="ECO:0000256" key="3">
    <source>
        <dbReference type="ARBA" id="ARBA00022771"/>
    </source>
</evidence>
<keyword evidence="2" id="KW-0479">Metal-binding</keyword>
<evidence type="ECO:0000256" key="6">
    <source>
        <dbReference type="SAM" id="MobiDB-lite"/>
    </source>
</evidence>
<feature type="compositionally biased region" description="Acidic residues" evidence="6">
    <location>
        <begin position="701"/>
        <end position="745"/>
    </location>
</feature>
<feature type="region of interest" description="Disordered" evidence="6">
    <location>
        <begin position="697"/>
        <end position="762"/>
    </location>
</feature>
<dbReference type="GO" id="GO:0008270">
    <property type="term" value="F:zinc ion binding"/>
    <property type="evidence" value="ECO:0007669"/>
    <property type="project" value="UniProtKB-KW"/>
</dbReference>
<dbReference type="InterPro" id="IPR052035">
    <property type="entry name" value="ZnF_BED_domain_contain"/>
</dbReference>
<dbReference type="InterPro" id="IPR008906">
    <property type="entry name" value="HATC_C_dom"/>
</dbReference>
<reference evidence="8" key="1">
    <citation type="submission" date="2016-04" db="EMBL/GenBank/DDBJ databases">
        <authorList>
            <person name="Nguyen H.D."/>
            <person name="Samba Siva P."/>
            <person name="Cullis J."/>
            <person name="Levesque C.A."/>
            <person name="Hambleton S."/>
        </authorList>
    </citation>
    <scope>NUCLEOTIDE SEQUENCE</scope>
    <source>
        <strain evidence="8">DAOMC 236416</strain>
    </source>
</reference>
<evidence type="ECO:0000256" key="2">
    <source>
        <dbReference type="ARBA" id="ARBA00022723"/>
    </source>
</evidence>
<evidence type="ECO:0000256" key="4">
    <source>
        <dbReference type="ARBA" id="ARBA00022833"/>
    </source>
</evidence>
<dbReference type="GO" id="GO:0046983">
    <property type="term" value="F:protein dimerization activity"/>
    <property type="evidence" value="ECO:0007669"/>
    <property type="project" value="InterPro"/>
</dbReference>
<feature type="compositionally biased region" description="Basic and acidic residues" evidence="6">
    <location>
        <begin position="168"/>
        <end position="194"/>
    </location>
</feature>
<name>A0A8T8SGD4_9BASI</name>
<keyword evidence="9" id="KW-1185">Reference proteome</keyword>
<feature type="compositionally biased region" description="Polar residues" evidence="6">
    <location>
        <begin position="1"/>
        <end position="10"/>
    </location>
</feature>
<feature type="region of interest" description="Disordered" evidence="6">
    <location>
        <begin position="1003"/>
        <end position="1022"/>
    </location>
</feature>
<dbReference type="PANTHER" id="PTHR46481:SF10">
    <property type="entry name" value="ZINC FINGER BED DOMAIN-CONTAINING PROTEIN 39"/>
    <property type="match status" value="1"/>
</dbReference>
<gene>
    <name evidence="8" type="ORF">A4X13_0g8262</name>
</gene>
<evidence type="ECO:0000313" key="9">
    <source>
        <dbReference type="Proteomes" id="UP000077521"/>
    </source>
</evidence>
<organism evidence="8 9">
    <name type="scientific">Tilletia indica</name>
    <dbReference type="NCBI Taxonomy" id="43049"/>
    <lineage>
        <taxon>Eukaryota</taxon>
        <taxon>Fungi</taxon>
        <taxon>Dikarya</taxon>
        <taxon>Basidiomycota</taxon>
        <taxon>Ustilaginomycotina</taxon>
        <taxon>Exobasidiomycetes</taxon>
        <taxon>Tilletiales</taxon>
        <taxon>Tilletiaceae</taxon>
        <taxon>Tilletia</taxon>
    </lineage>
</organism>
<feature type="domain" description="HAT C-terminal dimerisation" evidence="7">
    <location>
        <begin position="1064"/>
        <end position="1134"/>
    </location>
</feature>
<feature type="compositionally biased region" description="Low complexity" evidence="6">
    <location>
        <begin position="338"/>
        <end position="348"/>
    </location>
</feature>
<feature type="compositionally biased region" description="Low complexity" evidence="6">
    <location>
        <begin position="123"/>
        <end position="138"/>
    </location>
</feature>
<feature type="region of interest" description="Disordered" evidence="6">
    <location>
        <begin position="1150"/>
        <end position="1186"/>
    </location>
</feature>
<reference evidence="8" key="2">
    <citation type="journal article" date="2019" name="IMA Fungus">
        <title>Genome sequencing and comparison of five Tilletia species to identify candidate genes for the detection of regulated species infecting wheat.</title>
        <authorList>
            <person name="Nguyen H.D.T."/>
            <person name="Sultana T."/>
            <person name="Kesanakurti P."/>
            <person name="Hambleton S."/>
        </authorList>
    </citation>
    <scope>NUCLEOTIDE SEQUENCE</scope>
    <source>
        <strain evidence="8">DAOMC 236416</strain>
    </source>
</reference>
<dbReference type="SUPFAM" id="SSF53098">
    <property type="entry name" value="Ribonuclease H-like"/>
    <property type="match status" value="1"/>
</dbReference>
<comment type="caution">
    <text evidence="8">The sequence shown here is derived from an EMBL/GenBank/DDBJ whole genome shotgun (WGS) entry which is preliminary data.</text>
</comment>
<evidence type="ECO:0000256" key="5">
    <source>
        <dbReference type="ARBA" id="ARBA00023242"/>
    </source>
</evidence>
<dbReference type="PANTHER" id="PTHR46481">
    <property type="entry name" value="ZINC FINGER BED DOMAIN-CONTAINING PROTEIN 4"/>
    <property type="match status" value="1"/>
</dbReference>
<keyword evidence="4" id="KW-0862">Zinc</keyword>
<feature type="compositionally biased region" description="Polar residues" evidence="6">
    <location>
        <begin position="299"/>
        <end position="313"/>
    </location>
</feature>
<keyword evidence="5" id="KW-0539">Nucleus</keyword>
<feature type="compositionally biased region" description="Acidic residues" evidence="6">
    <location>
        <begin position="248"/>
        <end position="270"/>
    </location>
</feature>
<protein>
    <recommendedName>
        <fullName evidence="7">HAT C-terminal dimerisation domain-containing protein</fullName>
    </recommendedName>
</protein>
<evidence type="ECO:0000313" key="8">
    <source>
        <dbReference type="EMBL" id="KAE8239074.1"/>
    </source>
</evidence>
<comment type="subcellular location">
    <subcellularLocation>
        <location evidence="1">Nucleus</location>
    </subcellularLocation>
</comment>